<dbReference type="STRING" id="416591.Tlet_1005"/>
<dbReference type="GO" id="GO:0016780">
    <property type="term" value="F:phosphotransferase activity, for other substituted phosphate groups"/>
    <property type="evidence" value="ECO:0007669"/>
    <property type="project" value="InterPro"/>
</dbReference>
<keyword evidence="7" id="KW-0479">Metal-binding</keyword>
<feature type="binding site" evidence="7">
    <location>
        <position position="128"/>
    </location>
    <ligand>
        <name>Mg(2+)</name>
        <dbReference type="ChEBI" id="CHEBI:18420"/>
    </ligand>
</feature>
<dbReference type="GO" id="GO:0046872">
    <property type="term" value="F:metal ion binding"/>
    <property type="evidence" value="ECO:0007669"/>
    <property type="project" value="UniProtKB-KW"/>
</dbReference>
<dbReference type="GO" id="GO:0071555">
    <property type="term" value="P:cell wall organization"/>
    <property type="evidence" value="ECO:0007669"/>
    <property type="project" value="TreeGrafter"/>
</dbReference>
<feature type="transmembrane region" description="Helical" evidence="8">
    <location>
        <begin position="117"/>
        <end position="139"/>
    </location>
</feature>
<evidence type="ECO:0000313" key="9">
    <source>
        <dbReference type="EMBL" id="ABV33571.1"/>
    </source>
</evidence>
<evidence type="ECO:0000256" key="3">
    <source>
        <dbReference type="ARBA" id="ARBA00022679"/>
    </source>
</evidence>
<dbReference type="InterPro" id="IPR018480">
    <property type="entry name" value="PNAcMuramoyl-5peptid_Trfase_CS"/>
</dbReference>
<keyword evidence="5 8" id="KW-1133">Transmembrane helix</keyword>
<dbReference type="eggNOG" id="COG0472">
    <property type="taxonomic scope" value="Bacteria"/>
</dbReference>
<comment type="cofactor">
    <cofactor evidence="7">
        <name>Mg(2+)</name>
        <dbReference type="ChEBI" id="CHEBI:18420"/>
    </cofactor>
</comment>
<organism evidence="9 10">
    <name type="scientific">Pseudothermotoga lettingae (strain ATCC BAA-301 / DSM 14385 / NBRC 107922 / TMO)</name>
    <name type="common">Thermotoga lettingae</name>
    <dbReference type="NCBI Taxonomy" id="416591"/>
    <lineage>
        <taxon>Bacteria</taxon>
        <taxon>Thermotogati</taxon>
        <taxon>Thermotogota</taxon>
        <taxon>Thermotogae</taxon>
        <taxon>Thermotogales</taxon>
        <taxon>Thermotogaceae</taxon>
        <taxon>Pseudothermotoga</taxon>
    </lineage>
</organism>
<evidence type="ECO:0000256" key="1">
    <source>
        <dbReference type="ARBA" id="ARBA00004651"/>
    </source>
</evidence>
<evidence type="ECO:0000313" key="10">
    <source>
        <dbReference type="Proteomes" id="UP000002016"/>
    </source>
</evidence>
<gene>
    <name evidence="9" type="ordered locus">Tlet_1005</name>
</gene>
<reference evidence="9 10" key="2">
    <citation type="journal article" date="2009" name="Proc. Natl. Acad. Sci. U.S.A.">
        <title>On the chimeric nature, thermophilic origin, and phylogenetic placement of the Thermotogales.</title>
        <authorList>
            <person name="Zhaxybayeva O."/>
            <person name="Swithers K.S."/>
            <person name="Lapierre P."/>
            <person name="Fournier G.P."/>
            <person name="Bickhart D.M."/>
            <person name="DeBoy R.T."/>
            <person name="Nelson K.E."/>
            <person name="Nesbo C.L."/>
            <person name="Doolittle W.F."/>
            <person name="Gogarten J.P."/>
            <person name="Noll K.M."/>
        </authorList>
    </citation>
    <scope>NUCLEOTIDE SEQUENCE [LARGE SCALE GENOMIC DNA]</scope>
    <source>
        <strain evidence="10">ATCC BAA-301 / DSM 14385 / NBRC 107922 / TMO</strain>
    </source>
</reference>
<feature type="transmembrane region" description="Helical" evidence="8">
    <location>
        <begin position="42"/>
        <end position="70"/>
    </location>
</feature>
<dbReference type="KEGG" id="tle:Tlet_1005"/>
<feature type="transmembrane region" description="Helical" evidence="8">
    <location>
        <begin position="242"/>
        <end position="260"/>
    </location>
</feature>
<feature type="transmembrane region" description="Helical" evidence="8">
    <location>
        <begin position="266"/>
        <end position="284"/>
    </location>
</feature>
<sequence>MTFIVSFFLNLLFVGFFARKFPLDMPNSRKIHTIPIPLTGGVAIFIALLVTEKNLLTIIPVVLAFSLGFLDDIEDLSYKIKLPVQFLIALSALFVVSQKITFFGITLNNTLGRVIELFWFMSMLNAINMIDGIDGLACSTTMISSLLSKEYSLALAVAGFLPFNLPRAKSFLGNSGATLLGIYLPMRVLEFFDGDLGFATIFLGYPAFEILSSFTRRIIKHKNPLVADKEHTHHLLIKKTNIYKTLIVLLSFSLLCNLLGLSKKLWSFVIYLCICAVFFAYCFLQRRDSNR</sequence>
<evidence type="ECO:0000256" key="7">
    <source>
        <dbReference type="PIRSR" id="PIRSR600715-1"/>
    </source>
</evidence>
<protein>
    <submittedName>
        <fullName evidence="9">Glycosyl transferase family 4</fullName>
    </submittedName>
</protein>
<name>A8F5Y7_PSELT</name>
<dbReference type="CDD" id="cd06853">
    <property type="entry name" value="GT_WecA_like"/>
    <property type="match status" value="1"/>
</dbReference>
<dbReference type="GO" id="GO:0005886">
    <property type="term" value="C:plasma membrane"/>
    <property type="evidence" value="ECO:0007669"/>
    <property type="project" value="UniProtKB-SubCell"/>
</dbReference>
<keyword evidence="4 8" id="KW-0812">Transmembrane</keyword>
<evidence type="ECO:0000256" key="2">
    <source>
        <dbReference type="ARBA" id="ARBA00022475"/>
    </source>
</evidence>
<proteinExistence type="predicted"/>
<dbReference type="Proteomes" id="UP000002016">
    <property type="component" value="Chromosome"/>
</dbReference>
<feature type="transmembrane region" description="Helical" evidence="8">
    <location>
        <begin position="82"/>
        <end position="105"/>
    </location>
</feature>
<feature type="transmembrane region" description="Helical" evidence="8">
    <location>
        <begin position="196"/>
        <end position="214"/>
    </location>
</feature>
<dbReference type="PANTHER" id="PTHR22926:SF3">
    <property type="entry name" value="UNDECAPRENYL-PHOSPHATE ALPHA-N-ACETYLGLUCOSAMINYL 1-PHOSPHATE TRANSFERASE"/>
    <property type="match status" value="1"/>
</dbReference>
<dbReference type="OrthoDB" id="9783652at2"/>
<dbReference type="PROSITE" id="PS01348">
    <property type="entry name" value="MRAY_2"/>
    <property type="match status" value="1"/>
</dbReference>
<dbReference type="PANTHER" id="PTHR22926">
    <property type="entry name" value="PHOSPHO-N-ACETYLMURAMOYL-PENTAPEPTIDE-TRANSFERASE"/>
    <property type="match status" value="1"/>
</dbReference>
<dbReference type="Pfam" id="PF00953">
    <property type="entry name" value="Glycos_transf_4"/>
    <property type="match status" value="1"/>
</dbReference>
<dbReference type="GO" id="GO:0009103">
    <property type="term" value="P:lipopolysaccharide biosynthetic process"/>
    <property type="evidence" value="ECO:0007669"/>
    <property type="project" value="TreeGrafter"/>
</dbReference>
<dbReference type="RefSeq" id="WP_012003052.1">
    <property type="nucleotide sequence ID" value="NC_009828.1"/>
</dbReference>
<evidence type="ECO:0000256" key="5">
    <source>
        <dbReference type="ARBA" id="ARBA00022989"/>
    </source>
</evidence>
<keyword evidence="10" id="KW-1185">Reference proteome</keyword>
<evidence type="ECO:0000256" key="8">
    <source>
        <dbReference type="SAM" id="Phobius"/>
    </source>
</evidence>
<dbReference type="AlphaFoldDB" id="A8F5Y7"/>
<dbReference type="EMBL" id="CP000812">
    <property type="protein sequence ID" value="ABV33571.1"/>
    <property type="molecule type" value="Genomic_DNA"/>
</dbReference>
<evidence type="ECO:0000256" key="6">
    <source>
        <dbReference type="ARBA" id="ARBA00023136"/>
    </source>
</evidence>
<dbReference type="HOGENOM" id="CLU_990215_0_0_0"/>
<dbReference type="GO" id="GO:0044038">
    <property type="term" value="P:cell wall macromolecule biosynthetic process"/>
    <property type="evidence" value="ECO:0007669"/>
    <property type="project" value="TreeGrafter"/>
</dbReference>
<keyword evidence="2" id="KW-1003">Cell membrane</keyword>
<reference evidence="9 10" key="1">
    <citation type="submission" date="2007-08" db="EMBL/GenBank/DDBJ databases">
        <title>Complete sequence of Thermotoga lettingae TMO.</title>
        <authorList>
            <consortium name="US DOE Joint Genome Institute"/>
            <person name="Copeland A."/>
            <person name="Lucas S."/>
            <person name="Lapidus A."/>
            <person name="Barry K."/>
            <person name="Glavina del Rio T."/>
            <person name="Dalin E."/>
            <person name="Tice H."/>
            <person name="Pitluck S."/>
            <person name="Foster B."/>
            <person name="Bruce D."/>
            <person name="Schmutz J."/>
            <person name="Larimer F."/>
            <person name="Land M."/>
            <person name="Hauser L."/>
            <person name="Kyrpides N."/>
            <person name="Mikhailova N."/>
            <person name="Nelson K."/>
            <person name="Gogarten J.P."/>
            <person name="Noll K."/>
            <person name="Richardson P."/>
        </authorList>
    </citation>
    <scope>NUCLEOTIDE SEQUENCE [LARGE SCALE GENOMIC DNA]</scope>
    <source>
        <strain evidence="10">ATCC BAA-301 / DSM 14385 / NBRC 107922 / TMO</strain>
    </source>
</reference>
<evidence type="ECO:0000256" key="4">
    <source>
        <dbReference type="ARBA" id="ARBA00022692"/>
    </source>
</evidence>
<accession>A8F5Y7</accession>
<keyword evidence="3 9" id="KW-0808">Transferase</keyword>
<keyword evidence="7" id="KW-0460">Magnesium</keyword>
<keyword evidence="6 8" id="KW-0472">Membrane</keyword>
<dbReference type="InterPro" id="IPR000715">
    <property type="entry name" value="Glycosyl_transferase_4"/>
</dbReference>
<comment type="subcellular location">
    <subcellularLocation>
        <location evidence="1">Cell membrane</location>
        <topology evidence="1">Multi-pass membrane protein</topology>
    </subcellularLocation>
</comment>